<reference evidence="1 2" key="1">
    <citation type="submission" date="2020-08" db="EMBL/GenBank/DDBJ databases">
        <title>Genome public.</title>
        <authorList>
            <person name="Liu C."/>
            <person name="Sun Q."/>
        </authorList>
    </citation>
    <scope>NUCLEOTIDE SEQUENCE [LARGE SCALE GENOMIC DNA]</scope>
    <source>
        <strain evidence="1 2">NSJ-56</strain>
    </source>
</reference>
<dbReference type="Proteomes" id="UP000646484">
    <property type="component" value="Unassembled WGS sequence"/>
</dbReference>
<dbReference type="EMBL" id="JACOOH010000001">
    <property type="protein sequence ID" value="MBC5619958.1"/>
    <property type="molecule type" value="Genomic_DNA"/>
</dbReference>
<sequence length="98" mass="11406">MARVVNKNEKGGEMSLLLLRQLKEYRQEVRLAIETAANVSHRLMTAAEVCKAMGISANTLRRYEKLFAIPVRRMGNKKFYFEAEVKNSILAGFRWWKE</sequence>
<name>A0ABR7CWB6_9BACT</name>
<evidence type="ECO:0000313" key="1">
    <source>
        <dbReference type="EMBL" id="MBC5619958.1"/>
    </source>
</evidence>
<dbReference type="RefSeq" id="WP_141560910.1">
    <property type="nucleotide sequence ID" value="NZ_JACOOH010000001.1"/>
</dbReference>
<evidence type="ECO:0000313" key="2">
    <source>
        <dbReference type="Proteomes" id="UP000646484"/>
    </source>
</evidence>
<proteinExistence type="predicted"/>
<keyword evidence="2" id="KW-1185">Reference proteome</keyword>
<comment type="caution">
    <text evidence="1">The sequence shown here is derived from an EMBL/GenBank/DDBJ whole genome shotgun (WGS) entry which is preliminary data.</text>
</comment>
<protein>
    <submittedName>
        <fullName evidence="1">MerR family transcriptional regulator</fullName>
    </submittedName>
</protein>
<dbReference type="Gene3D" id="1.10.1660.10">
    <property type="match status" value="1"/>
</dbReference>
<dbReference type="InterPro" id="IPR009061">
    <property type="entry name" value="DNA-bd_dom_put_sf"/>
</dbReference>
<accession>A0ABR7CWB6</accession>
<gene>
    <name evidence="1" type="ORF">H8S64_02475</name>
</gene>
<organism evidence="1 2">
    <name type="scientific">Butyricimonas hominis</name>
    <dbReference type="NCBI Taxonomy" id="2763032"/>
    <lineage>
        <taxon>Bacteria</taxon>
        <taxon>Pseudomonadati</taxon>
        <taxon>Bacteroidota</taxon>
        <taxon>Bacteroidia</taxon>
        <taxon>Bacteroidales</taxon>
        <taxon>Odoribacteraceae</taxon>
        <taxon>Butyricimonas</taxon>
    </lineage>
</organism>
<dbReference type="SUPFAM" id="SSF46955">
    <property type="entry name" value="Putative DNA-binding domain"/>
    <property type="match status" value="1"/>
</dbReference>